<dbReference type="EMBL" id="OUUZ01000008">
    <property type="protein sequence ID" value="SPQ22184.1"/>
    <property type="molecule type" value="Genomic_DNA"/>
</dbReference>
<gene>
    <name evidence="1" type="ORF">TT172_LOCUS4603</name>
</gene>
<organism evidence="1 2">
    <name type="scientific">Thermothielavioides terrestris</name>
    <dbReference type="NCBI Taxonomy" id="2587410"/>
    <lineage>
        <taxon>Eukaryota</taxon>
        <taxon>Fungi</taxon>
        <taxon>Dikarya</taxon>
        <taxon>Ascomycota</taxon>
        <taxon>Pezizomycotina</taxon>
        <taxon>Sordariomycetes</taxon>
        <taxon>Sordariomycetidae</taxon>
        <taxon>Sordariales</taxon>
        <taxon>Chaetomiaceae</taxon>
        <taxon>Thermothielavioides</taxon>
    </lineage>
</organism>
<protein>
    <submittedName>
        <fullName evidence="1">7a84e316-d901-4297-acc2-c725ee1dde25</fullName>
    </submittedName>
</protein>
<name>A0A446BI75_9PEZI</name>
<dbReference type="AlphaFoldDB" id="A0A446BI75"/>
<dbReference type="Proteomes" id="UP000289323">
    <property type="component" value="Unassembled WGS sequence"/>
</dbReference>
<sequence length="108" mass="11685">MDLLHAAATGLAVMSRLDEAISVLRMALACSASDDEVPAKQTRVELLPRLGSLYDEAQNRKEATARLEFEILEGKATRGAAETSERLGMVMIPKAQSLLAQWAVEDGD</sequence>
<evidence type="ECO:0000313" key="2">
    <source>
        <dbReference type="Proteomes" id="UP000289323"/>
    </source>
</evidence>
<accession>A0A446BI75</accession>
<proteinExistence type="predicted"/>
<reference evidence="1 2" key="1">
    <citation type="submission" date="2018-04" db="EMBL/GenBank/DDBJ databases">
        <authorList>
            <person name="Huttner S."/>
            <person name="Dainat J."/>
        </authorList>
    </citation>
    <scope>NUCLEOTIDE SEQUENCE [LARGE SCALE GENOMIC DNA]</scope>
</reference>
<evidence type="ECO:0000313" key="1">
    <source>
        <dbReference type="EMBL" id="SPQ22184.1"/>
    </source>
</evidence>